<dbReference type="PANTHER" id="PTHR43836:SF2">
    <property type="entry name" value="CATECHOL O-METHYLTRANSFERASE 1-RELATED"/>
    <property type="match status" value="1"/>
</dbReference>
<evidence type="ECO:0000313" key="5">
    <source>
        <dbReference type="EMBL" id="APA98881.1"/>
    </source>
</evidence>
<dbReference type="InterPro" id="IPR002935">
    <property type="entry name" value="SAM_O-MeTrfase"/>
</dbReference>
<dbReference type="Proteomes" id="UP000180166">
    <property type="component" value="Chromosome"/>
</dbReference>
<dbReference type="InterPro" id="IPR029063">
    <property type="entry name" value="SAM-dependent_MTases_sf"/>
</dbReference>
<dbReference type="PROSITE" id="PS51682">
    <property type="entry name" value="SAM_OMT_I"/>
    <property type="match status" value="1"/>
</dbReference>
<dbReference type="Gene3D" id="3.40.50.150">
    <property type="entry name" value="Vaccinia Virus protein VP39"/>
    <property type="match status" value="1"/>
</dbReference>
<dbReference type="KEGG" id="nsr:NS506_04835"/>
<evidence type="ECO:0000256" key="2">
    <source>
        <dbReference type="ARBA" id="ARBA00022679"/>
    </source>
</evidence>
<accession>A0ABC8AWS4</accession>
<dbReference type="EC" id="2.1.1.6" evidence="5"/>
<evidence type="ECO:0000256" key="3">
    <source>
        <dbReference type="ARBA" id="ARBA00022691"/>
    </source>
</evidence>
<evidence type="ECO:0000256" key="4">
    <source>
        <dbReference type="SAM" id="MobiDB-lite"/>
    </source>
</evidence>
<keyword evidence="3" id="KW-0949">S-adenosyl-L-methionine</keyword>
<reference evidence="5 6" key="1">
    <citation type="submission" date="2016-10" db="EMBL/GenBank/DDBJ databases">
        <title>Genome sequence of Nocardia seriolae strain EM150506, isolated from Anguila japonica.</title>
        <authorList>
            <person name="Han H.-J."/>
        </authorList>
    </citation>
    <scope>NUCLEOTIDE SEQUENCE [LARGE SCALE GENOMIC DNA]</scope>
    <source>
        <strain evidence="5 6">EM150506</strain>
    </source>
</reference>
<organism evidence="5 6">
    <name type="scientific">Nocardia seriolae</name>
    <dbReference type="NCBI Taxonomy" id="37332"/>
    <lineage>
        <taxon>Bacteria</taxon>
        <taxon>Bacillati</taxon>
        <taxon>Actinomycetota</taxon>
        <taxon>Actinomycetes</taxon>
        <taxon>Mycobacteriales</taxon>
        <taxon>Nocardiaceae</taxon>
        <taxon>Nocardia</taxon>
    </lineage>
</organism>
<feature type="compositionally biased region" description="Polar residues" evidence="4">
    <location>
        <begin position="246"/>
        <end position="259"/>
    </location>
</feature>
<name>A0ABC8AWS4_9NOCA</name>
<dbReference type="GO" id="GO:0032259">
    <property type="term" value="P:methylation"/>
    <property type="evidence" value="ECO:0007669"/>
    <property type="project" value="UniProtKB-KW"/>
</dbReference>
<keyword evidence="2 5" id="KW-0808">Transferase</keyword>
<keyword evidence="1 5" id="KW-0489">Methyltransferase</keyword>
<dbReference type="AlphaFoldDB" id="A0ABC8AWS4"/>
<gene>
    <name evidence="5" type="ORF">NS506_04835</name>
</gene>
<evidence type="ECO:0000313" key="6">
    <source>
        <dbReference type="Proteomes" id="UP000180166"/>
    </source>
</evidence>
<dbReference type="Pfam" id="PF01596">
    <property type="entry name" value="Methyltransf_3"/>
    <property type="match status" value="1"/>
</dbReference>
<sequence>MGGTSIGAVLLERVVYPVRTAISTVRGIGNFTRTGQFGDGREAAVRDHVLADAEQGDPQSVLDAIDRFARTRSNLVNVGDEKGLLLDAAVRRANPKLALELGTYVGYSAVRTARALPEGARLISVEFSAANAEVARAIIAHAGFADRVTVVVGTIGDGGETVERLAEEYGITAGSVDFIFVDHDKSAYLADLKTILEAGWLHPGTLVVADNMRIPGAPTTWRTCARPRARPGAPSSTTPTSSTSPCSRTGYSSRNTSAETRLGAERFSDAAESGADRPSAAASHSCPGASRSPAAPPTRRRAAAGARSS</sequence>
<proteinExistence type="predicted"/>
<evidence type="ECO:0000256" key="1">
    <source>
        <dbReference type="ARBA" id="ARBA00022603"/>
    </source>
</evidence>
<dbReference type="GO" id="GO:0016206">
    <property type="term" value="F:catechol O-methyltransferase activity"/>
    <property type="evidence" value="ECO:0007669"/>
    <property type="project" value="UniProtKB-EC"/>
</dbReference>
<protein>
    <submittedName>
        <fullName evidence="5">Catechol O-methyltransferase</fullName>
        <ecNumber evidence="5">2.1.1.6</ecNumber>
    </submittedName>
</protein>
<feature type="compositionally biased region" description="Low complexity" evidence="4">
    <location>
        <begin position="234"/>
        <end position="245"/>
    </location>
</feature>
<feature type="region of interest" description="Disordered" evidence="4">
    <location>
        <begin position="217"/>
        <end position="309"/>
    </location>
</feature>
<dbReference type="SUPFAM" id="SSF53335">
    <property type="entry name" value="S-adenosyl-L-methionine-dependent methyltransferases"/>
    <property type="match status" value="1"/>
</dbReference>
<dbReference type="PANTHER" id="PTHR43836">
    <property type="entry name" value="CATECHOL O-METHYLTRANSFERASE 1-RELATED"/>
    <property type="match status" value="1"/>
</dbReference>
<dbReference type="EMBL" id="CP017839">
    <property type="protein sequence ID" value="APA98881.1"/>
    <property type="molecule type" value="Genomic_DNA"/>
</dbReference>